<keyword evidence="3" id="KW-1185">Reference proteome</keyword>
<evidence type="ECO:0000256" key="1">
    <source>
        <dbReference type="SAM" id="MobiDB-lite"/>
    </source>
</evidence>
<comment type="caution">
    <text evidence="2">The sequence shown here is derived from an EMBL/GenBank/DDBJ whole genome shotgun (WGS) entry which is preliminary data.</text>
</comment>
<organism evidence="2 3">
    <name type="scientific">Puccinia striiformis f. sp. tritici PST-78</name>
    <dbReference type="NCBI Taxonomy" id="1165861"/>
    <lineage>
        <taxon>Eukaryota</taxon>
        <taxon>Fungi</taxon>
        <taxon>Dikarya</taxon>
        <taxon>Basidiomycota</taxon>
        <taxon>Pucciniomycotina</taxon>
        <taxon>Pucciniomycetes</taxon>
        <taxon>Pucciniales</taxon>
        <taxon>Pucciniaceae</taxon>
        <taxon>Puccinia</taxon>
    </lineage>
</organism>
<evidence type="ECO:0000313" key="2">
    <source>
        <dbReference type="EMBL" id="KNE92980.1"/>
    </source>
</evidence>
<reference evidence="3" key="1">
    <citation type="submission" date="2014-03" db="EMBL/GenBank/DDBJ databases">
        <title>The Genome Sequence of Puccinia striiformis f. sp. tritici PST-78.</title>
        <authorList>
            <consortium name="The Broad Institute Genome Sequencing Platform"/>
            <person name="Cuomo C."/>
            <person name="Hulbert S."/>
            <person name="Chen X."/>
            <person name="Walker B."/>
            <person name="Young S.K."/>
            <person name="Zeng Q."/>
            <person name="Gargeya S."/>
            <person name="Fitzgerald M."/>
            <person name="Haas B."/>
            <person name="Abouelleil A."/>
            <person name="Alvarado L."/>
            <person name="Arachchi H.M."/>
            <person name="Berlin A.M."/>
            <person name="Chapman S.B."/>
            <person name="Goldberg J."/>
            <person name="Griggs A."/>
            <person name="Gujja S."/>
            <person name="Hansen M."/>
            <person name="Howarth C."/>
            <person name="Imamovic A."/>
            <person name="Larimer J."/>
            <person name="McCowan C."/>
            <person name="Montmayeur A."/>
            <person name="Murphy C."/>
            <person name="Neiman D."/>
            <person name="Pearson M."/>
            <person name="Priest M."/>
            <person name="Roberts A."/>
            <person name="Saif S."/>
            <person name="Shea T."/>
            <person name="Sisk P."/>
            <person name="Sykes S."/>
            <person name="Wortman J."/>
            <person name="Nusbaum C."/>
            <person name="Birren B."/>
        </authorList>
    </citation>
    <scope>NUCLEOTIDE SEQUENCE [LARGE SCALE GENOMIC DNA]</scope>
    <source>
        <strain evidence="3">race PST-78</strain>
    </source>
</reference>
<sequence>MPSKIICAPHQPFNSNHQNNKWSKQSRAQQHPDNLNPAGLIQMVSNTALTPIGGLICAPTPAREEYKAKEEEEASNNIVLSAGLKESATAKERLAAGLTGPEDEEEDGNNRRCIE</sequence>
<accession>A0A0L0V147</accession>
<gene>
    <name evidence="2" type="ORF">PSTG_13617</name>
</gene>
<protein>
    <submittedName>
        <fullName evidence="2">Uncharacterized protein</fullName>
    </submittedName>
</protein>
<feature type="compositionally biased region" description="Polar residues" evidence="1">
    <location>
        <begin position="12"/>
        <end position="33"/>
    </location>
</feature>
<dbReference type="Proteomes" id="UP000054564">
    <property type="component" value="Unassembled WGS sequence"/>
</dbReference>
<name>A0A0L0V147_9BASI</name>
<dbReference type="STRING" id="1165861.A0A0L0V147"/>
<dbReference type="EMBL" id="AJIL01000148">
    <property type="protein sequence ID" value="KNE92980.1"/>
    <property type="molecule type" value="Genomic_DNA"/>
</dbReference>
<feature type="region of interest" description="Disordered" evidence="1">
    <location>
        <begin position="1"/>
        <end position="36"/>
    </location>
</feature>
<feature type="region of interest" description="Disordered" evidence="1">
    <location>
        <begin position="91"/>
        <end position="115"/>
    </location>
</feature>
<evidence type="ECO:0000313" key="3">
    <source>
        <dbReference type="Proteomes" id="UP000054564"/>
    </source>
</evidence>
<proteinExistence type="predicted"/>
<dbReference type="AlphaFoldDB" id="A0A0L0V147"/>